<dbReference type="PROSITE" id="PS50919">
    <property type="entry name" value="MIR"/>
    <property type="match status" value="3"/>
</dbReference>
<feature type="transmembrane region" description="Helical" evidence="19">
    <location>
        <begin position="234"/>
        <end position="267"/>
    </location>
</feature>
<protein>
    <recommendedName>
        <fullName evidence="16">Protein O-mannosyltransferase 1</fullName>
        <ecNumber evidence="4">2.4.1.109</ecNumber>
    </recommendedName>
    <alternativeName>
        <fullName evidence="17">Protein rotated abdomen</fullName>
    </alternativeName>
</protein>
<dbReference type="GO" id="GO:0005789">
    <property type="term" value="C:endoplasmic reticulum membrane"/>
    <property type="evidence" value="ECO:0007669"/>
    <property type="project" value="UniProtKB-SubCell"/>
</dbReference>
<evidence type="ECO:0000256" key="2">
    <source>
        <dbReference type="ARBA" id="ARBA00004922"/>
    </source>
</evidence>
<keyword evidence="10 19" id="KW-1133">Transmembrane helix</keyword>
<feature type="region of interest" description="Disordered" evidence="18">
    <location>
        <begin position="1"/>
        <end position="44"/>
    </location>
</feature>
<comment type="catalytic activity">
    <reaction evidence="13">
        <text>a di-trans,poly-cis-dolichyl beta-D-mannosyl phosphate + L-seryl-[protein] = 3-O-(alpha-D-mannosyl)-L-seryl-[protein] + a di-trans,poly-cis-dolichyl phosphate + H(+)</text>
        <dbReference type="Rhea" id="RHEA:17377"/>
        <dbReference type="Rhea" id="RHEA-COMP:9863"/>
        <dbReference type="Rhea" id="RHEA-COMP:13546"/>
        <dbReference type="Rhea" id="RHEA-COMP:19498"/>
        <dbReference type="Rhea" id="RHEA-COMP:19501"/>
        <dbReference type="ChEBI" id="CHEBI:15378"/>
        <dbReference type="ChEBI" id="CHEBI:29999"/>
        <dbReference type="ChEBI" id="CHEBI:57683"/>
        <dbReference type="ChEBI" id="CHEBI:58211"/>
        <dbReference type="ChEBI" id="CHEBI:137321"/>
        <dbReference type="EC" id="2.4.1.109"/>
    </reaction>
</comment>
<evidence type="ECO:0000256" key="19">
    <source>
        <dbReference type="SAM" id="Phobius"/>
    </source>
</evidence>
<dbReference type="Pfam" id="PF16192">
    <property type="entry name" value="PMT_4TMC"/>
    <property type="match status" value="1"/>
</dbReference>
<dbReference type="CDD" id="cd23281">
    <property type="entry name" value="beta-trefoil_MIR_POMT1"/>
    <property type="match status" value="1"/>
</dbReference>
<dbReference type="RefSeq" id="XP_003747576.1">
    <property type="nucleotide sequence ID" value="XM_003747528.2"/>
</dbReference>
<comment type="subunit">
    <text evidence="15">Interacts with tw/POMT2.</text>
</comment>
<dbReference type="InterPro" id="IPR032421">
    <property type="entry name" value="PMT_4TMC"/>
</dbReference>
<feature type="domain" description="MIR" evidence="20">
    <location>
        <begin position="480"/>
        <end position="536"/>
    </location>
</feature>
<dbReference type="AlphaFoldDB" id="A0AAJ6QY09"/>
<evidence type="ECO:0000256" key="6">
    <source>
        <dbReference type="ARBA" id="ARBA00022679"/>
    </source>
</evidence>
<evidence type="ECO:0000256" key="15">
    <source>
        <dbReference type="ARBA" id="ARBA00061810"/>
    </source>
</evidence>
<proteinExistence type="inferred from homology"/>
<keyword evidence="5" id="KW-0328">Glycosyltransferase</keyword>
<dbReference type="SUPFAM" id="SSF82109">
    <property type="entry name" value="MIR domain"/>
    <property type="match status" value="1"/>
</dbReference>
<feature type="transmembrane region" description="Helical" evidence="19">
    <location>
        <begin position="696"/>
        <end position="716"/>
    </location>
</feature>
<dbReference type="CTD" id="39297"/>
<feature type="domain" description="MIR" evidence="20">
    <location>
        <begin position="416"/>
        <end position="474"/>
    </location>
</feature>
<dbReference type="PANTHER" id="PTHR10050">
    <property type="entry name" value="DOLICHYL-PHOSPHATE-MANNOSE--PROTEIN MANNOSYLTRANSFERASE"/>
    <property type="match status" value="1"/>
</dbReference>
<keyword evidence="8" id="KW-0677">Repeat</keyword>
<keyword evidence="11 19" id="KW-0472">Membrane</keyword>
<dbReference type="Proteomes" id="UP000694867">
    <property type="component" value="Unplaced"/>
</dbReference>
<evidence type="ECO:0000256" key="18">
    <source>
        <dbReference type="SAM" id="MobiDB-lite"/>
    </source>
</evidence>
<feature type="transmembrane region" description="Helical" evidence="19">
    <location>
        <begin position="288"/>
        <end position="311"/>
    </location>
</feature>
<evidence type="ECO:0000256" key="5">
    <source>
        <dbReference type="ARBA" id="ARBA00022676"/>
    </source>
</evidence>
<evidence type="ECO:0000259" key="20">
    <source>
        <dbReference type="PROSITE" id="PS50919"/>
    </source>
</evidence>
<dbReference type="InterPro" id="IPR016093">
    <property type="entry name" value="MIR_motif"/>
</dbReference>
<keyword evidence="6" id="KW-0808">Transferase</keyword>
<evidence type="ECO:0000256" key="11">
    <source>
        <dbReference type="ARBA" id="ARBA00023136"/>
    </source>
</evidence>
<dbReference type="Gene3D" id="2.80.10.50">
    <property type="match status" value="1"/>
</dbReference>
<comment type="catalytic activity">
    <reaction evidence="12">
        <text>a di-trans,poly-cis-dolichyl beta-D-mannosyl phosphate + L-threonyl-[protein] = 3-O-(alpha-D-mannosyl)-L-threonyl-[protein] + a di-trans,poly-cis-dolichyl phosphate + H(+)</text>
        <dbReference type="Rhea" id="RHEA:53396"/>
        <dbReference type="Rhea" id="RHEA-COMP:11060"/>
        <dbReference type="Rhea" id="RHEA-COMP:13547"/>
        <dbReference type="Rhea" id="RHEA-COMP:19498"/>
        <dbReference type="Rhea" id="RHEA-COMP:19501"/>
        <dbReference type="ChEBI" id="CHEBI:15378"/>
        <dbReference type="ChEBI" id="CHEBI:30013"/>
        <dbReference type="ChEBI" id="CHEBI:57683"/>
        <dbReference type="ChEBI" id="CHEBI:58211"/>
        <dbReference type="ChEBI" id="CHEBI:137323"/>
        <dbReference type="EC" id="2.4.1.109"/>
    </reaction>
</comment>
<feature type="transmembrane region" description="Helical" evidence="19">
    <location>
        <begin position="728"/>
        <end position="751"/>
    </location>
</feature>
<evidence type="ECO:0000256" key="8">
    <source>
        <dbReference type="ARBA" id="ARBA00022737"/>
    </source>
</evidence>
<comment type="subcellular location">
    <subcellularLocation>
        <location evidence="1">Endoplasmic reticulum membrane</location>
        <topology evidence="1">Multi-pass membrane protein</topology>
    </subcellularLocation>
</comment>
<feature type="transmembrane region" description="Helical" evidence="19">
    <location>
        <begin position="162"/>
        <end position="189"/>
    </location>
</feature>
<evidence type="ECO:0000256" key="13">
    <source>
        <dbReference type="ARBA" id="ARBA00045102"/>
    </source>
</evidence>
<evidence type="ECO:0000256" key="17">
    <source>
        <dbReference type="ARBA" id="ARBA00079036"/>
    </source>
</evidence>
<evidence type="ECO:0000256" key="1">
    <source>
        <dbReference type="ARBA" id="ARBA00004477"/>
    </source>
</evidence>
<gene>
    <name evidence="22" type="primary">LOC100908144</name>
</gene>
<dbReference type="EC" id="2.4.1.109" evidence="4"/>
<feature type="domain" description="MIR" evidence="20">
    <location>
        <begin position="344"/>
        <end position="405"/>
    </location>
</feature>
<evidence type="ECO:0000256" key="4">
    <source>
        <dbReference type="ARBA" id="ARBA00012839"/>
    </source>
</evidence>
<feature type="transmembrane region" description="Helical" evidence="19">
    <location>
        <begin position="656"/>
        <end position="676"/>
    </location>
</feature>
<dbReference type="Pfam" id="PF02815">
    <property type="entry name" value="MIR"/>
    <property type="match status" value="1"/>
</dbReference>
<name>A0AAJ6QY09_9ACAR</name>
<evidence type="ECO:0000256" key="12">
    <source>
        <dbReference type="ARBA" id="ARBA00045085"/>
    </source>
</evidence>
<dbReference type="FunFam" id="2.80.10.50:FF:000012">
    <property type="entry name" value="Protein O-mannosyl-transferase 1"/>
    <property type="match status" value="1"/>
</dbReference>
<dbReference type="PANTHER" id="PTHR10050:SF51">
    <property type="entry name" value="PROTEIN O-MANNOSYL-TRANSFERASE 1"/>
    <property type="match status" value="1"/>
</dbReference>
<dbReference type="KEGG" id="goe:100908144"/>
<reference evidence="22" key="1">
    <citation type="submission" date="2025-08" db="UniProtKB">
        <authorList>
            <consortium name="RefSeq"/>
        </authorList>
    </citation>
    <scope>IDENTIFICATION</scope>
</reference>
<dbReference type="SMART" id="SM00472">
    <property type="entry name" value="MIR"/>
    <property type="match status" value="3"/>
</dbReference>
<dbReference type="GO" id="GO:0004169">
    <property type="term" value="F:dolichyl-phosphate-mannose-protein mannosyltransferase activity"/>
    <property type="evidence" value="ECO:0007669"/>
    <property type="project" value="UniProtKB-EC"/>
</dbReference>
<keyword evidence="9" id="KW-0256">Endoplasmic reticulum</keyword>
<evidence type="ECO:0000313" key="22">
    <source>
        <dbReference type="RefSeq" id="XP_003747576.1"/>
    </source>
</evidence>
<dbReference type="InterPro" id="IPR036300">
    <property type="entry name" value="MIR_dom_sf"/>
</dbReference>
<dbReference type="InterPro" id="IPR003342">
    <property type="entry name" value="ArnT-like_N"/>
</dbReference>
<evidence type="ECO:0000313" key="21">
    <source>
        <dbReference type="Proteomes" id="UP000694867"/>
    </source>
</evidence>
<keyword evidence="7 19" id="KW-0812">Transmembrane</keyword>
<evidence type="ECO:0000256" key="7">
    <source>
        <dbReference type="ARBA" id="ARBA00022692"/>
    </source>
</evidence>
<comment type="similarity">
    <text evidence="3">Belongs to the glycosyltransferase 39 family.</text>
</comment>
<comment type="function">
    <text evidence="14">Rt/POMT1 and tw/POMT2 function as a protein O-mannosyltransferase in association with each other to generate and maintain normal muscle development.</text>
</comment>
<organism evidence="21 22">
    <name type="scientific">Galendromus occidentalis</name>
    <name type="common">western predatory mite</name>
    <dbReference type="NCBI Taxonomy" id="34638"/>
    <lineage>
        <taxon>Eukaryota</taxon>
        <taxon>Metazoa</taxon>
        <taxon>Ecdysozoa</taxon>
        <taxon>Arthropoda</taxon>
        <taxon>Chelicerata</taxon>
        <taxon>Arachnida</taxon>
        <taxon>Acari</taxon>
        <taxon>Parasitiformes</taxon>
        <taxon>Mesostigmata</taxon>
        <taxon>Gamasina</taxon>
        <taxon>Phytoseioidea</taxon>
        <taxon>Phytoseiidae</taxon>
        <taxon>Typhlodrominae</taxon>
        <taxon>Galendromus</taxon>
    </lineage>
</organism>
<comment type="pathway">
    <text evidence="2">Protein modification; protein glycosylation.</text>
</comment>
<dbReference type="GeneID" id="100908144"/>
<dbReference type="InterPro" id="IPR027005">
    <property type="entry name" value="PMT-like"/>
</dbReference>
<evidence type="ECO:0000256" key="3">
    <source>
        <dbReference type="ARBA" id="ARBA00007222"/>
    </source>
</evidence>
<feature type="transmembrane region" description="Helical" evidence="19">
    <location>
        <begin position="201"/>
        <end position="222"/>
    </location>
</feature>
<keyword evidence="21" id="KW-1185">Reference proteome</keyword>
<accession>A0AAJ6QY09</accession>
<sequence>MAGGGGEVRKRKNAPISTQSVDSTVGEASPEVSSSSDDLPAPEKRKDEGLFFTSKRNLFSIRITLDGPSIGLFVLALAMRLYRLEFPRSVVFDELHFVKYASLYASNTFFFDSQPPLGKQIISMVAYLCGFRNSQLDRIGGEYPAEVPVFALRLVPALFGSLLIPLCYKICLLLGFSQPSATLAGVLLLTDTALLTQSRFVLMEAILIFFAMLGLFCTLKFRQLPRNEVFGPAWWTFLIGAAASYGFALCVKNVGALSLLLGIYILLRDLWEMLSDRSVTDQMLAIHTLIRAAVITIVPLSIYIGVFYIHLSILTKAGPHDTIMTSGFQASLEGGLASITKGQPSYIAHGSQITLRHSLGRTCWLHSHNEVYPLRYPDGRGSSHQQQVTCYSYKDVNNWWIVKRPGMNELVVDEPIDRIKHGDVVEFVHGITMRLLNSHDVASPLSPALQEVSCYIDYNITRFPPHTQWRVEILNRDAIGDYWATIHSQVRFIHVDSGQALKFSGKQLPDWGFNQHEIVTDRVIDQDDTIWNVEEHRYTKKKDDKERELDMVTAEFVPLEPTRLSFWQKFAELQYKMLIADNENVEDHMFASSPVEWPFLLRGVAYWISPDSNAQIFLLGNPILWWTGSLAVPSFASVLLILLLRRRRMCYDIPEDMFRSVFLITEVLVGGFLIHYLPYFFCDRSLFLHHYLPAAVFKPLLIAALIQFVDQILSTLVPTRYSWMRRSFYVGVFSWLVVVIWAAFHFTTFAYGGQALSAQELERLRWLESWQFIIHKK</sequence>
<evidence type="ECO:0000256" key="9">
    <source>
        <dbReference type="ARBA" id="ARBA00022824"/>
    </source>
</evidence>
<evidence type="ECO:0000256" key="10">
    <source>
        <dbReference type="ARBA" id="ARBA00022989"/>
    </source>
</evidence>
<evidence type="ECO:0000256" key="16">
    <source>
        <dbReference type="ARBA" id="ARBA00073145"/>
    </source>
</evidence>
<feature type="transmembrane region" description="Helical" evidence="19">
    <location>
        <begin position="623"/>
        <end position="644"/>
    </location>
</feature>
<dbReference type="Pfam" id="PF02366">
    <property type="entry name" value="PMT"/>
    <property type="match status" value="1"/>
</dbReference>
<evidence type="ECO:0000256" key="14">
    <source>
        <dbReference type="ARBA" id="ARBA00059310"/>
    </source>
</evidence>